<organism evidence="8 9">
    <name type="scientific">Candidatus Enterousia intestinigallinarum</name>
    <dbReference type="NCBI Taxonomy" id="2840790"/>
    <lineage>
        <taxon>Bacteria</taxon>
        <taxon>Pseudomonadati</taxon>
        <taxon>Pseudomonadota</taxon>
        <taxon>Alphaproteobacteria</taxon>
        <taxon>Candidatus Enterousia</taxon>
    </lineage>
</organism>
<dbReference type="SUPFAM" id="SSF50486">
    <property type="entry name" value="FMT C-terminal domain-like"/>
    <property type="match status" value="1"/>
</dbReference>
<reference evidence="8" key="1">
    <citation type="submission" date="2020-10" db="EMBL/GenBank/DDBJ databases">
        <authorList>
            <person name="Gilroy R."/>
        </authorList>
    </citation>
    <scope>NUCLEOTIDE SEQUENCE</scope>
    <source>
        <strain evidence="8">ChiGjej3B3-5194</strain>
    </source>
</reference>
<feature type="domain" description="Formyl transferase N-terminal" evidence="6">
    <location>
        <begin position="2"/>
        <end position="167"/>
    </location>
</feature>
<proteinExistence type="inferred from homology"/>
<dbReference type="HAMAP" id="MF_00182">
    <property type="entry name" value="Formyl_trans"/>
    <property type="match status" value="1"/>
</dbReference>
<evidence type="ECO:0000259" key="6">
    <source>
        <dbReference type="Pfam" id="PF00551"/>
    </source>
</evidence>
<name>A0A9D1FET7_9PROT</name>
<dbReference type="InterPro" id="IPR036477">
    <property type="entry name" value="Formyl_transf_N_sf"/>
</dbReference>
<reference evidence="8" key="2">
    <citation type="journal article" date="2021" name="PeerJ">
        <title>Extensive microbial diversity within the chicken gut microbiome revealed by metagenomics and culture.</title>
        <authorList>
            <person name="Gilroy R."/>
            <person name="Ravi A."/>
            <person name="Getino M."/>
            <person name="Pursley I."/>
            <person name="Horton D.L."/>
            <person name="Alikhan N.F."/>
            <person name="Baker D."/>
            <person name="Gharbi K."/>
            <person name="Hall N."/>
            <person name="Watson M."/>
            <person name="Adriaenssens E.M."/>
            <person name="Foster-Nyarko E."/>
            <person name="Jarju S."/>
            <person name="Secka A."/>
            <person name="Antonio M."/>
            <person name="Oren A."/>
            <person name="Chaudhuri R.R."/>
            <person name="La Ragione R."/>
            <person name="Hildebrand F."/>
            <person name="Pallen M.J."/>
        </authorList>
    </citation>
    <scope>NUCLEOTIDE SEQUENCE</scope>
    <source>
        <strain evidence="8">ChiGjej3B3-5194</strain>
    </source>
</reference>
<dbReference type="Pfam" id="PF00551">
    <property type="entry name" value="Formyl_trans_N"/>
    <property type="match status" value="1"/>
</dbReference>
<comment type="function">
    <text evidence="5">Attaches a formyl group to the free amino group of methionyl-tRNA(fMet). The formyl group appears to play a dual role in the initiator identity of N-formylmethionyl-tRNA by promoting its recognition by IF2 and preventing the misappropriation of this tRNA by the elongation apparatus.</text>
</comment>
<sequence length="268" mass="29776">MKLVLMGTNDFVVPIFDAVLNAGHEIVAVFTRAPKPVGRKQVLTPSPVHTWADMHGLPVYTNIRDYNFSPDMIVVVSYGVILRDNVLDSAPCVNIHPSDLPKYRGPSPIRTAIYNGDTTSAVCLMQITAEMDAGDVYMRREFDIGENDTNADVEHRVSEIGADMLVKYLANPSEYHPVPQSGTPTFTRKFTGADEIIDWTRSPREIHNLVRALGAGRTRINGVDVKILETRVEDGLLKILRIQPAGKKPMDWKSFCNGLRGAEIKFGE</sequence>
<dbReference type="InterPro" id="IPR041711">
    <property type="entry name" value="Met-tRNA-FMT_N"/>
</dbReference>
<dbReference type="Gene3D" id="3.40.50.12230">
    <property type="match status" value="1"/>
</dbReference>
<protein>
    <recommendedName>
        <fullName evidence="2 5">Methionyl-tRNA formyltransferase</fullName>
        <ecNumber evidence="2 5">2.1.2.9</ecNumber>
    </recommendedName>
</protein>
<dbReference type="EMBL" id="DVJI01000002">
    <property type="protein sequence ID" value="HIS70429.1"/>
    <property type="molecule type" value="Genomic_DNA"/>
</dbReference>
<dbReference type="AlphaFoldDB" id="A0A9D1FET7"/>
<comment type="catalytic activity">
    <reaction evidence="5">
        <text>L-methionyl-tRNA(fMet) + (6R)-10-formyltetrahydrofolate = N-formyl-L-methionyl-tRNA(fMet) + (6S)-5,6,7,8-tetrahydrofolate + H(+)</text>
        <dbReference type="Rhea" id="RHEA:24380"/>
        <dbReference type="Rhea" id="RHEA-COMP:9952"/>
        <dbReference type="Rhea" id="RHEA-COMP:9953"/>
        <dbReference type="ChEBI" id="CHEBI:15378"/>
        <dbReference type="ChEBI" id="CHEBI:57453"/>
        <dbReference type="ChEBI" id="CHEBI:78530"/>
        <dbReference type="ChEBI" id="CHEBI:78844"/>
        <dbReference type="ChEBI" id="CHEBI:195366"/>
        <dbReference type="EC" id="2.1.2.9"/>
    </reaction>
</comment>
<dbReference type="InterPro" id="IPR002376">
    <property type="entry name" value="Formyl_transf_N"/>
</dbReference>
<gene>
    <name evidence="5" type="primary">fmt</name>
    <name evidence="8" type="ORF">IAD02_00360</name>
</gene>
<dbReference type="PANTHER" id="PTHR11138:SF5">
    <property type="entry name" value="METHIONYL-TRNA FORMYLTRANSFERASE, MITOCHONDRIAL"/>
    <property type="match status" value="1"/>
</dbReference>
<dbReference type="Pfam" id="PF02911">
    <property type="entry name" value="Formyl_trans_C"/>
    <property type="match status" value="1"/>
</dbReference>
<dbReference type="InterPro" id="IPR005793">
    <property type="entry name" value="Formyl_trans_C"/>
</dbReference>
<dbReference type="EC" id="2.1.2.9" evidence="2 5"/>
<dbReference type="InterPro" id="IPR005794">
    <property type="entry name" value="Fmt"/>
</dbReference>
<accession>A0A9D1FET7</accession>
<dbReference type="InterPro" id="IPR044135">
    <property type="entry name" value="Met-tRNA-FMT_C"/>
</dbReference>
<dbReference type="PANTHER" id="PTHR11138">
    <property type="entry name" value="METHIONYL-TRNA FORMYLTRANSFERASE"/>
    <property type="match status" value="1"/>
</dbReference>
<dbReference type="SUPFAM" id="SSF53328">
    <property type="entry name" value="Formyltransferase"/>
    <property type="match status" value="1"/>
</dbReference>
<dbReference type="CDD" id="cd08704">
    <property type="entry name" value="Met_tRNA_FMT_C"/>
    <property type="match status" value="1"/>
</dbReference>
<evidence type="ECO:0000256" key="4">
    <source>
        <dbReference type="ARBA" id="ARBA00022917"/>
    </source>
</evidence>
<evidence type="ECO:0000256" key="2">
    <source>
        <dbReference type="ARBA" id="ARBA00012261"/>
    </source>
</evidence>
<evidence type="ECO:0000256" key="3">
    <source>
        <dbReference type="ARBA" id="ARBA00022679"/>
    </source>
</evidence>
<feature type="binding site" evidence="5">
    <location>
        <begin position="98"/>
        <end position="101"/>
    </location>
    <ligand>
        <name>(6S)-5,6,7,8-tetrahydrofolate</name>
        <dbReference type="ChEBI" id="CHEBI:57453"/>
    </ligand>
</feature>
<evidence type="ECO:0000313" key="9">
    <source>
        <dbReference type="Proteomes" id="UP000886742"/>
    </source>
</evidence>
<feature type="domain" description="Formyl transferase C-terminal" evidence="7">
    <location>
        <begin position="192"/>
        <end position="234"/>
    </location>
</feature>
<evidence type="ECO:0000256" key="5">
    <source>
        <dbReference type="HAMAP-Rule" id="MF_00182"/>
    </source>
</evidence>
<dbReference type="GO" id="GO:0004479">
    <property type="term" value="F:methionyl-tRNA formyltransferase activity"/>
    <property type="evidence" value="ECO:0007669"/>
    <property type="project" value="UniProtKB-UniRule"/>
</dbReference>
<dbReference type="CDD" id="cd08646">
    <property type="entry name" value="FMT_core_Met-tRNA-FMT_N"/>
    <property type="match status" value="1"/>
</dbReference>
<dbReference type="GO" id="GO:0005829">
    <property type="term" value="C:cytosol"/>
    <property type="evidence" value="ECO:0007669"/>
    <property type="project" value="TreeGrafter"/>
</dbReference>
<evidence type="ECO:0000313" key="8">
    <source>
        <dbReference type="EMBL" id="HIS70429.1"/>
    </source>
</evidence>
<keyword evidence="3 5" id="KW-0808">Transferase</keyword>
<evidence type="ECO:0000259" key="7">
    <source>
        <dbReference type="Pfam" id="PF02911"/>
    </source>
</evidence>
<comment type="caution">
    <text evidence="8">The sequence shown here is derived from an EMBL/GenBank/DDBJ whole genome shotgun (WGS) entry which is preliminary data.</text>
</comment>
<comment type="similarity">
    <text evidence="1 5">Belongs to the Fmt family.</text>
</comment>
<evidence type="ECO:0000256" key="1">
    <source>
        <dbReference type="ARBA" id="ARBA00010699"/>
    </source>
</evidence>
<keyword evidence="4 5" id="KW-0648">Protein biosynthesis</keyword>
<dbReference type="InterPro" id="IPR011034">
    <property type="entry name" value="Formyl_transferase-like_C_sf"/>
</dbReference>
<dbReference type="Proteomes" id="UP000886742">
    <property type="component" value="Unassembled WGS sequence"/>
</dbReference>